<protein>
    <recommendedName>
        <fullName evidence="3">Serine protease</fullName>
    </recommendedName>
</protein>
<dbReference type="Pfam" id="PF13365">
    <property type="entry name" value="Trypsin_2"/>
    <property type="match status" value="1"/>
</dbReference>
<gene>
    <name evidence="1" type="ORF">CFT61_11780</name>
</gene>
<dbReference type="RefSeq" id="WP_089544611.1">
    <property type="nucleotide sequence ID" value="NZ_NMPZ01000019.1"/>
</dbReference>
<evidence type="ECO:0000313" key="1">
    <source>
        <dbReference type="EMBL" id="OXL43367.1"/>
    </source>
</evidence>
<dbReference type="SUPFAM" id="SSF50494">
    <property type="entry name" value="Trypsin-like serine proteases"/>
    <property type="match status" value="1"/>
</dbReference>
<evidence type="ECO:0008006" key="3">
    <source>
        <dbReference type="Google" id="ProtNLM"/>
    </source>
</evidence>
<organism evidence="1 2">
    <name type="scientific">Segatella copri</name>
    <dbReference type="NCBI Taxonomy" id="165179"/>
    <lineage>
        <taxon>Bacteria</taxon>
        <taxon>Pseudomonadati</taxon>
        <taxon>Bacteroidota</taxon>
        <taxon>Bacteroidia</taxon>
        <taxon>Bacteroidales</taxon>
        <taxon>Prevotellaceae</taxon>
        <taxon>Segatella</taxon>
    </lineage>
</organism>
<dbReference type="InterPro" id="IPR009003">
    <property type="entry name" value="Peptidase_S1_PA"/>
</dbReference>
<proteinExistence type="predicted"/>
<sequence>MLGIDDIKQKLTVRVNDGTGVLVSPLDKDILYVFTCRHVVLDEGKNILPLDKITISYDEINSKQAHVFTIQSIEVSDRGDSDIAVLVVKRDIDIPHLYISSERIECFHIGFPKCRKDAENKIGNILVLHIAHFDSNSEIDIVEYQYDVQNSKKEIKGMSGGGIFNKDGKLVGIHTQSAMHDKQEMLGKSGMLPVSLFLQLIAEKKLPPVLKFDLSYFGKMVGWVFDFSRERFVDDRTAQFTSDLDQYKAIVEQWSPIRIFDVLIKNGKINEGTKLEGLDQRYWQAFTLFIVGVIALLDLNEPDGEKAIVSLYEKFHYCYSNEELDVYDVREKLEAKLVVGKIKGAYLVVGGLNKTVFYGNYAAPKAQVPDLRKAEIIEENDISRSRSNVFNQMTIINNNIFETAVKDCANTIKEVTIEHYRNKLKEIIEV</sequence>
<reference evidence="1 2" key="1">
    <citation type="submission" date="2017-07" db="EMBL/GenBank/DDBJ databases">
        <title>Draft genome sequence of Prevotella copri isolated from the gut of healthy adult Indian.</title>
        <authorList>
            <person name="Das B."/>
            <person name="Bag S."/>
            <person name="Ghosh T.S."/>
        </authorList>
    </citation>
    <scope>NUCLEOTIDE SEQUENCE [LARGE SCALE GENOMIC DNA]</scope>
    <source>
        <strain evidence="1 2">Indica</strain>
    </source>
</reference>
<dbReference type="Gene3D" id="2.40.10.120">
    <property type="match status" value="1"/>
</dbReference>
<dbReference type="EMBL" id="NMPZ01000019">
    <property type="protein sequence ID" value="OXL43367.1"/>
    <property type="molecule type" value="Genomic_DNA"/>
</dbReference>
<evidence type="ECO:0000313" key="2">
    <source>
        <dbReference type="Proteomes" id="UP000215155"/>
    </source>
</evidence>
<dbReference type="Proteomes" id="UP000215155">
    <property type="component" value="Unassembled WGS sequence"/>
</dbReference>
<accession>A0AA91TIH2</accession>
<dbReference type="AlphaFoldDB" id="A0AA91TIH2"/>
<comment type="caution">
    <text evidence="1">The sequence shown here is derived from an EMBL/GenBank/DDBJ whole genome shotgun (WGS) entry which is preliminary data.</text>
</comment>
<name>A0AA91TIH2_9BACT</name>